<dbReference type="Proteomes" id="UP000789570">
    <property type="component" value="Unassembled WGS sequence"/>
</dbReference>
<dbReference type="OrthoDB" id="5561232at2759"/>
<keyword evidence="2" id="KW-0732">Signal</keyword>
<reference evidence="3" key="1">
    <citation type="submission" date="2021-06" db="EMBL/GenBank/DDBJ databases">
        <authorList>
            <person name="Kallberg Y."/>
            <person name="Tangrot J."/>
            <person name="Rosling A."/>
        </authorList>
    </citation>
    <scope>NUCLEOTIDE SEQUENCE</scope>
    <source>
        <strain evidence="3">UK204</strain>
    </source>
</reference>
<keyword evidence="1" id="KW-0812">Transmembrane</keyword>
<feature type="transmembrane region" description="Helical" evidence="1">
    <location>
        <begin position="236"/>
        <end position="265"/>
    </location>
</feature>
<gene>
    <name evidence="3" type="ORF">FCALED_LOCUS4984</name>
</gene>
<evidence type="ECO:0000313" key="3">
    <source>
        <dbReference type="EMBL" id="CAG8526956.1"/>
    </source>
</evidence>
<feature type="signal peptide" evidence="2">
    <location>
        <begin position="1"/>
        <end position="23"/>
    </location>
</feature>
<keyword evidence="1" id="KW-1133">Transmembrane helix</keyword>
<protein>
    <submittedName>
        <fullName evidence="3">2979_t:CDS:1</fullName>
    </submittedName>
</protein>
<dbReference type="AlphaFoldDB" id="A0A9N9AC73"/>
<evidence type="ECO:0000256" key="1">
    <source>
        <dbReference type="SAM" id="Phobius"/>
    </source>
</evidence>
<accession>A0A9N9AC73</accession>
<dbReference type="EMBL" id="CAJVPQ010001017">
    <property type="protein sequence ID" value="CAG8526956.1"/>
    <property type="molecule type" value="Genomic_DNA"/>
</dbReference>
<proteinExistence type="predicted"/>
<organism evidence="3 4">
    <name type="scientific">Funneliformis caledonium</name>
    <dbReference type="NCBI Taxonomy" id="1117310"/>
    <lineage>
        <taxon>Eukaryota</taxon>
        <taxon>Fungi</taxon>
        <taxon>Fungi incertae sedis</taxon>
        <taxon>Mucoromycota</taxon>
        <taxon>Glomeromycotina</taxon>
        <taxon>Glomeromycetes</taxon>
        <taxon>Glomerales</taxon>
        <taxon>Glomeraceae</taxon>
        <taxon>Funneliformis</taxon>
    </lineage>
</organism>
<feature type="chain" id="PRO_5040237334" evidence="2">
    <location>
        <begin position="24"/>
        <end position="309"/>
    </location>
</feature>
<evidence type="ECO:0000313" key="4">
    <source>
        <dbReference type="Proteomes" id="UP000789570"/>
    </source>
</evidence>
<keyword evidence="4" id="KW-1185">Reference proteome</keyword>
<keyword evidence="1" id="KW-0472">Membrane</keyword>
<evidence type="ECO:0000256" key="2">
    <source>
        <dbReference type="SAM" id="SignalP"/>
    </source>
</evidence>
<name>A0A9N9AC73_9GLOM</name>
<sequence>MISKISYIFVLFVLVCLSAMSSAIPITDVSSTKMAITETKTSNSERFAVAVQRVDDLVDDNGKLLAERIEAVIMSFEIKDDQLLVNNVPVELNVDSVQVIEAQIVPANINAEQLEQYADNFDIGLVTVQVLPVAESLKTDDEGVSLRRITITIRVIEIDGVDVVTQDAIEKVLEFKLLEIADGDQDVLVPFYPEDDLTSAKKDKMADIQNKIMCAFRSFAARVRHWWRCSSRFTRIILASLFLTALFGVIFMAIPAAVQALIVLVRHRYSSSPYIAVAVHDDEPLDEQVIFITDEEKRALLEQEKELVQ</sequence>
<comment type="caution">
    <text evidence="3">The sequence shown here is derived from an EMBL/GenBank/DDBJ whole genome shotgun (WGS) entry which is preliminary data.</text>
</comment>